<dbReference type="GO" id="GO:0032264">
    <property type="term" value="P:IMP salvage"/>
    <property type="evidence" value="ECO:0007669"/>
    <property type="project" value="TreeGrafter"/>
</dbReference>
<evidence type="ECO:0000256" key="1">
    <source>
        <dbReference type="ARBA" id="ARBA00048811"/>
    </source>
</evidence>
<keyword evidence="4" id="KW-0808">Transferase</keyword>
<reference evidence="4" key="1">
    <citation type="submission" date="2020-07" db="EMBL/GenBank/DDBJ databases">
        <title>Huge and variable diversity of episymbiotic CPR bacteria and DPANN archaea in groundwater ecosystems.</title>
        <authorList>
            <person name="He C.Y."/>
            <person name="Keren R."/>
            <person name="Whittaker M."/>
            <person name="Farag I.F."/>
            <person name="Doudna J."/>
            <person name="Cate J.H.D."/>
            <person name="Banfield J.F."/>
        </authorList>
    </citation>
    <scope>NUCLEOTIDE SEQUENCE</scope>
    <source>
        <strain evidence="4">NC_groundwater_580_Pr5_B-0.1um_64_19</strain>
    </source>
</reference>
<comment type="caution">
    <text evidence="4">The sequence shown here is derived from an EMBL/GenBank/DDBJ whole genome shotgun (WGS) entry which is preliminary data.</text>
</comment>
<sequence>MAEEKTNLRVLLTTEQIAKRVKELARQISEDYRGKTLHAVCVLENGFIFMADLVRGIEVPVVCQFMKPQFTEVQGPSAGGSTTEIFFTPEPNVKGQDVLLIEGLVQSGITSEFLIRTMMARGAKSVKLVAFLDKQKERRVSLQPDYFGFLIDESFVVGYGLGSPHLGRNLPYVASGLPNPATAAAK</sequence>
<dbReference type="GO" id="GO:0006178">
    <property type="term" value="P:guanine salvage"/>
    <property type="evidence" value="ECO:0007669"/>
    <property type="project" value="TreeGrafter"/>
</dbReference>
<evidence type="ECO:0000259" key="3">
    <source>
        <dbReference type="Pfam" id="PF00156"/>
    </source>
</evidence>
<dbReference type="GO" id="GO:0004422">
    <property type="term" value="F:hypoxanthine phosphoribosyltransferase activity"/>
    <property type="evidence" value="ECO:0007669"/>
    <property type="project" value="TreeGrafter"/>
</dbReference>
<feature type="domain" description="Phosphoribosyltransferase" evidence="3">
    <location>
        <begin position="12"/>
        <end position="161"/>
    </location>
</feature>
<evidence type="ECO:0000256" key="2">
    <source>
        <dbReference type="ARBA" id="ARBA00049402"/>
    </source>
</evidence>
<dbReference type="InterPro" id="IPR050408">
    <property type="entry name" value="HGPRT"/>
</dbReference>
<accession>A0A932EP81</accession>
<dbReference type="Gene3D" id="3.40.50.2020">
    <property type="match status" value="1"/>
</dbReference>
<evidence type="ECO:0000313" key="5">
    <source>
        <dbReference type="Proteomes" id="UP000779809"/>
    </source>
</evidence>
<comment type="catalytic activity">
    <reaction evidence="1">
        <text>GMP + diphosphate = guanine + 5-phospho-alpha-D-ribose 1-diphosphate</text>
        <dbReference type="Rhea" id="RHEA:25424"/>
        <dbReference type="ChEBI" id="CHEBI:16235"/>
        <dbReference type="ChEBI" id="CHEBI:33019"/>
        <dbReference type="ChEBI" id="CHEBI:58017"/>
        <dbReference type="ChEBI" id="CHEBI:58115"/>
        <dbReference type="EC" id="2.4.2.8"/>
    </reaction>
    <physiologicalReaction direction="right-to-left" evidence="1">
        <dbReference type="Rhea" id="RHEA:25426"/>
    </physiologicalReaction>
</comment>
<dbReference type="Proteomes" id="UP000779809">
    <property type="component" value="Unassembled WGS sequence"/>
</dbReference>
<name>A0A932EP81_9BACT</name>
<dbReference type="GO" id="GO:0046100">
    <property type="term" value="P:hypoxanthine metabolic process"/>
    <property type="evidence" value="ECO:0007669"/>
    <property type="project" value="TreeGrafter"/>
</dbReference>
<dbReference type="Pfam" id="PF00156">
    <property type="entry name" value="Pribosyltran"/>
    <property type="match status" value="1"/>
</dbReference>
<dbReference type="EMBL" id="JACPNR010000006">
    <property type="protein sequence ID" value="MBI2677984.1"/>
    <property type="molecule type" value="Genomic_DNA"/>
</dbReference>
<evidence type="ECO:0000313" key="4">
    <source>
        <dbReference type="EMBL" id="MBI2677984.1"/>
    </source>
</evidence>
<proteinExistence type="predicted"/>
<dbReference type="SUPFAM" id="SSF53271">
    <property type="entry name" value="PRTase-like"/>
    <property type="match status" value="1"/>
</dbReference>
<dbReference type="PANTHER" id="PTHR43340">
    <property type="entry name" value="HYPOXANTHINE-GUANINE PHOSPHORIBOSYLTRANSFERASE"/>
    <property type="match status" value="1"/>
</dbReference>
<dbReference type="InterPro" id="IPR029057">
    <property type="entry name" value="PRTase-like"/>
</dbReference>
<dbReference type="GO" id="GO:0005829">
    <property type="term" value="C:cytosol"/>
    <property type="evidence" value="ECO:0007669"/>
    <property type="project" value="TreeGrafter"/>
</dbReference>
<dbReference type="PANTHER" id="PTHR43340:SF1">
    <property type="entry name" value="HYPOXANTHINE PHOSPHORIBOSYLTRANSFERASE"/>
    <property type="match status" value="1"/>
</dbReference>
<organism evidence="4 5">
    <name type="scientific">Candidatus Korobacter versatilis</name>
    <dbReference type="NCBI Taxonomy" id="658062"/>
    <lineage>
        <taxon>Bacteria</taxon>
        <taxon>Pseudomonadati</taxon>
        <taxon>Acidobacteriota</taxon>
        <taxon>Terriglobia</taxon>
        <taxon>Terriglobales</taxon>
        <taxon>Candidatus Korobacteraceae</taxon>
        <taxon>Candidatus Korobacter</taxon>
    </lineage>
</organism>
<gene>
    <name evidence="4" type="ORF">HYX28_04330</name>
</gene>
<keyword evidence="4" id="KW-0328">Glycosyltransferase</keyword>
<protein>
    <submittedName>
        <fullName evidence="4">Hypoxanthine phosphoribosyltransferase</fullName>
    </submittedName>
</protein>
<dbReference type="InterPro" id="IPR000836">
    <property type="entry name" value="PRTase_dom"/>
</dbReference>
<dbReference type="CDD" id="cd06223">
    <property type="entry name" value="PRTases_typeI"/>
    <property type="match status" value="1"/>
</dbReference>
<dbReference type="GO" id="GO:0000287">
    <property type="term" value="F:magnesium ion binding"/>
    <property type="evidence" value="ECO:0007669"/>
    <property type="project" value="TreeGrafter"/>
</dbReference>
<comment type="catalytic activity">
    <reaction evidence="2">
        <text>IMP + diphosphate = hypoxanthine + 5-phospho-alpha-D-ribose 1-diphosphate</text>
        <dbReference type="Rhea" id="RHEA:17973"/>
        <dbReference type="ChEBI" id="CHEBI:17368"/>
        <dbReference type="ChEBI" id="CHEBI:33019"/>
        <dbReference type="ChEBI" id="CHEBI:58017"/>
        <dbReference type="ChEBI" id="CHEBI:58053"/>
        <dbReference type="EC" id="2.4.2.8"/>
    </reaction>
    <physiologicalReaction direction="right-to-left" evidence="2">
        <dbReference type="Rhea" id="RHEA:17975"/>
    </physiologicalReaction>
</comment>
<dbReference type="AlphaFoldDB" id="A0A932EP81"/>
<dbReference type="GO" id="GO:0032263">
    <property type="term" value="P:GMP salvage"/>
    <property type="evidence" value="ECO:0007669"/>
    <property type="project" value="TreeGrafter"/>
</dbReference>